<proteinExistence type="predicted"/>
<gene>
    <name evidence="2" type="ORF">KSP39_PZI019452</name>
</gene>
<evidence type="ECO:0000313" key="2">
    <source>
        <dbReference type="EMBL" id="KAK8924221.1"/>
    </source>
</evidence>
<comment type="caution">
    <text evidence="2">The sequence shown here is derived from an EMBL/GenBank/DDBJ whole genome shotgun (WGS) entry which is preliminary data.</text>
</comment>
<evidence type="ECO:0000313" key="3">
    <source>
        <dbReference type="Proteomes" id="UP001418222"/>
    </source>
</evidence>
<keyword evidence="1" id="KW-0812">Transmembrane</keyword>
<evidence type="ECO:0000256" key="1">
    <source>
        <dbReference type="SAM" id="Phobius"/>
    </source>
</evidence>
<dbReference type="PANTHER" id="PTHR34781:SF2">
    <property type="entry name" value="TRANSMEMBRANE PROTEIN"/>
    <property type="match status" value="1"/>
</dbReference>
<keyword evidence="1" id="KW-1133">Transmembrane helix</keyword>
<feature type="transmembrane region" description="Helical" evidence="1">
    <location>
        <begin position="179"/>
        <end position="204"/>
    </location>
</feature>
<feature type="transmembrane region" description="Helical" evidence="1">
    <location>
        <begin position="210"/>
        <end position="231"/>
    </location>
</feature>
<accession>A0AAP0B2V5</accession>
<dbReference type="EMBL" id="JBBWWQ010000017">
    <property type="protein sequence ID" value="KAK8924221.1"/>
    <property type="molecule type" value="Genomic_DNA"/>
</dbReference>
<reference evidence="2 3" key="1">
    <citation type="journal article" date="2022" name="Nat. Plants">
        <title>Genomes of leafy and leafless Platanthera orchids illuminate the evolution of mycoheterotrophy.</title>
        <authorList>
            <person name="Li M.H."/>
            <person name="Liu K.W."/>
            <person name="Li Z."/>
            <person name="Lu H.C."/>
            <person name="Ye Q.L."/>
            <person name="Zhang D."/>
            <person name="Wang J.Y."/>
            <person name="Li Y.F."/>
            <person name="Zhong Z.M."/>
            <person name="Liu X."/>
            <person name="Yu X."/>
            <person name="Liu D.K."/>
            <person name="Tu X.D."/>
            <person name="Liu B."/>
            <person name="Hao Y."/>
            <person name="Liao X.Y."/>
            <person name="Jiang Y.T."/>
            <person name="Sun W.H."/>
            <person name="Chen J."/>
            <person name="Chen Y.Q."/>
            <person name="Ai Y."/>
            <person name="Zhai J.W."/>
            <person name="Wu S.S."/>
            <person name="Zhou Z."/>
            <person name="Hsiao Y.Y."/>
            <person name="Wu W.L."/>
            <person name="Chen Y.Y."/>
            <person name="Lin Y.F."/>
            <person name="Hsu J.L."/>
            <person name="Li C.Y."/>
            <person name="Wang Z.W."/>
            <person name="Zhao X."/>
            <person name="Zhong W.Y."/>
            <person name="Ma X.K."/>
            <person name="Ma L."/>
            <person name="Huang J."/>
            <person name="Chen G.Z."/>
            <person name="Huang M.Z."/>
            <person name="Huang L."/>
            <person name="Peng D.H."/>
            <person name="Luo Y.B."/>
            <person name="Zou S.Q."/>
            <person name="Chen S.P."/>
            <person name="Lan S."/>
            <person name="Tsai W.C."/>
            <person name="Van de Peer Y."/>
            <person name="Liu Z.J."/>
        </authorList>
    </citation>
    <scope>NUCLEOTIDE SEQUENCE [LARGE SCALE GENOMIC DNA]</scope>
    <source>
        <strain evidence="2">Lor287</strain>
    </source>
</reference>
<dbReference type="AlphaFoldDB" id="A0AAP0B2V5"/>
<keyword evidence="1" id="KW-0472">Membrane</keyword>
<protein>
    <submittedName>
        <fullName evidence="2">Uncharacterized protein</fullName>
    </submittedName>
</protein>
<dbReference type="Proteomes" id="UP001418222">
    <property type="component" value="Unassembled WGS sequence"/>
</dbReference>
<keyword evidence="3" id="KW-1185">Reference proteome</keyword>
<sequence length="240" mass="25786">MNVTSETCSCVRTLSALPTHLLCNSGDISSSLLISTPKPTDWLLRHYSSSATTPPSSLVPLLPSDVKYEESLRLELTIISSQIATAGEENRSSPRFLRQNQSALPSRALGLRSMRSEDQQQHEAVNDLCALLWTALRSPPIPIPFAGTDSPVAPAIQSGLRRDPAASGRLPPMSPSGMASLMLGISLSLMFCGSVAFVIGFMMMPWVLSMAMLLYFLGIVYSVFGMCKAALISPASSPPR</sequence>
<organism evidence="2 3">
    <name type="scientific">Platanthera zijinensis</name>
    <dbReference type="NCBI Taxonomy" id="2320716"/>
    <lineage>
        <taxon>Eukaryota</taxon>
        <taxon>Viridiplantae</taxon>
        <taxon>Streptophyta</taxon>
        <taxon>Embryophyta</taxon>
        <taxon>Tracheophyta</taxon>
        <taxon>Spermatophyta</taxon>
        <taxon>Magnoliopsida</taxon>
        <taxon>Liliopsida</taxon>
        <taxon>Asparagales</taxon>
        <taxon>Orchidaceae</taxon>
        <taxon>Orchidoideae</taxon>
        <taxon>Orchideae</taxon>
        <taxon>Orchidinae</taxon>
        <taxon>Platanthera</taxon>
    </lineage>
</organism>
<dbReference type="PANTHER" id="PTHR34781">
    <property type="entry name" value="TRANSMEMBRANE PROTEIN"/>
    <property type="match status" value="1"/>
</dbReference>
<name>A0AAP0B2V5_9ASPA</name>